<accession>X0TX29</accession>
<comment type="caution">
    <text evidence="1">The sequence shown here is derived from an EMBL/GenBank/DDBJ whole genome shotgun (WGS) entry which is preliminary data.</text>
</comment>
<proteinExistence type="predicted"/>
<reference evidence="1" key="1">
    <citation type="journal article" date="2014" name="Front. Microbiol.">
        <title>High frequency of phylogenetically diverse reductive dehalogenase-homologous genes in deep subseafloor sedimentary metagenomes.</title>
        <authorList>
            <person name="Kawai M."/>
            <person name="Futagami T."/>
            <person name="Toyoda A."/>
            <person name="Takaki Y."/>
            <person name="Nishi S."/>
            <person name="Hori S."/>
            <person name="Arai W."/>
            <person name="Tsubouchi T."/>
            <person name="Morono Y."/>
            <person name="Uchiyama I."/>
            <person name="Ito T."/>
            <person name="Fujiyama A."/>
            <person name="Inagaki F."/>
            <person name="Takami H."/>
        </authorList>
    </citation>
    <scope>NUCLEOTIDE SEQUENCE</scope>
    <source>
        <strain evidence="1">Expedition CK06-06</strain>
    </source>
</reference>
<sequence length="33" mass="3923">MNILMVLSSHGYPPDRRVEREARDLIRDGHKLF</sequence>
<protein>
    <submittedName>
        <fullName evidence="1">Uncharacterized protein</fullName>
    </submittedName>
</protein>
<dbReference type="AlphaFoldDB" id="X0TX29"/>
<name>X0TX29_9ZZZZ</name>
<dbReference type="EMBL" id="BARS01011690">
    <property type="protein sequence ID" value="GAF92692.1"/>
    <property type="molecule type" value="Genomic_DNA"/>
</dbReference>
<feature type="non-terminal residue" evidence="1">
    <location>
        <position position="33"/>
    </location>
</feature>
<gene>
    <name evidence="1" type="ORF">S01H1_21167</name>
</gene>
<evidence type="ECO:0000313" key="1">
    <source>
        <dbReference type="EMBL" id="GAF92692.1"/>
    </source>
</evidence>
<organism evidence="1">
    <name type="scientific">marine sediment metagenome</name>
    <dbReference type="NCBI Taxonomy" id="412755"/>
    <lineage>
        <taxon>unclassified sequences</taxon>
        <taxon>metagenomes</taxon>
        <taxon>ecological metagenomes</taxon>
    </lineage>
</organism>